<feature type="transmembrane region" description="Helical" evidence="1">
    <location>
        <begin position="398"/>
        <end position="422"/>
    </location>
</feature>
<name>A0A8X7YFU2_POPTO</name>
<reference evidence="2" key="1">
    <citation type="journal article" date="2020" name="bioRxiv">
        <title>Hybrid origin of Populus tomentosa Carr. identified through genome sequencing and phylogenomic analysis.</title>
        <authorList>
            <person name="An X."/>
            <person name="Gao K."/>
            <person name="Chen Z."/>
            <person name="Li J."/>
            <person name="Yang X."/>
            <person name="Yang X."/>
            <person name="Zhou J."/>
            <person name="Guo T."/>
            <person name="Zhao T."/>
            <person name="Huang S."/>
            <person name="Miao D."/>
            <person name="Khan W.U."/>
            <person name="Rao P."/>
            <person name="Ye M."/>
            <person name="Lei B."/>
            <person name="Liao W."/>
            <person name="Wang J."/>
            <person name="Ji L."/>
            <person name="Li Y."/>
            <person name="Guo B."/>
            <person name="Mustafa N.S."/>
            <person name="Li S."/>
            <person name="Yun Q."/>
            <person name="Keller S.R."/>
            <person name="Mao J."/>
            <person name="Zhang R."/>
            <person name="Strauss S.H."/>
        </authorList>
    </citation>
    <scope>NUCLEOTIDE SEQUENCE</scope>
    <source>
        <strain evidence="2">GM15</strain>
        <tissue evidence="2">Leaf</tissue>
    </source>
</reference>
<accession>A0A8X7YFU2</accession>
<keyword evidence="1" id="KW-0812">Transmembrane</keyword>
<dbReference type="InterPro" id="IPR004158">
    <property type="entry name" value="DUF247_pln"/>
</dbReference>
<sequence>MAGTDPTTDEENLWLIGIKKELADLTAPCPSWSICKVTSKLRSTNNGDAYNPQIISIGPLHYRKDNVLDMEEHKKQYTRYFLARSAPNEDQALDDCGKLVRSLDSKVRAYYARPIDFSEDQLAKMLLFDGCFILELLLRYSKSEERKEYDPIFDIPWMLSVLQRDLALLENQIPLLVLEILFTYIARHTAKSLPPLTLLDLALYFFRPFLNNKEEIHVYSGREISHFLDLIHRSYLPSSPESDEGSLILISCATELRGAGIEFQKGTSKHLLDLKFENGVFEIPELDVFDSTESLLRNLIAFEQCLQLENQFVTSYAVLMDRLVNTTRDVKLLERKKIIQNNLGAYEDISNLLNRICKEVVVREFYFAKLSKKVNAYYEQTCHQHRAPLKRNYFKNPWTIISVIAASVLLSLTILQTIYSVLSYYHS</sequence>
<gene>
    <name evidence="2" type="ORF">POTOM_044635</name>
</gene>
<keyword evidence="1" id="KW-0472">Membrane</keyword>
<dbReference type="EMBL" id="JAAWWB010000025">
    <property type="protein sequence ID" value="KAG6752408.1"/>
    <property type="molecule type" value="Genomic_DNA"/>
</dbReference>
<proteinExistence type="predicted"/>
<dbReference type="PANTHER" id="PTHR31170">
    <property type="entry name" value="BNAC04G53230D PROTEIN"/>
    <property type="match status" value="1"/>
</dbReference>
<dbReference type="Pfam" id="PF03140">
    <property type="entry name" value="DUF247"/>
    <property type="match status" value="1"/>
</dbReference>
<comment type="caution">
    <text evidence="2">The sequence shown here is derived from an EMBL/GenBank/DDBJ whole genome shotgun (WGS) entry which is preliminary data.</text>
</comment>
<evidence type="ECO:0000313" key="3">
    <source>
        <dbReference type="Proteomes" id="UP000886885"/>
    </source>
</evidence>
<dbReference type="OrthoDB" id="672127at2759"/>
<protein>
    <submittedName>
        <fullName evidence="2">Uncharacterized protein</fullName>
    </submittedName>
</protein>
<dbReference type="AlphaFoldDB" id="A0A8X7YFU2"/>
<dbReference type="Proteomes" id="UP000886885">
    <property type="component" value="Chromosome 13A"/>
</dbReference>
<evidence type="ECO:0000313" key="2">
    <source>
        <dbReference type="EMBL" id="KAG6752408.1"/>
    </source>
</evidence>
<organism evidence="2 3">
    <name type="scientific">Populus tomentosa</name>
    <name type="common">Chinese white poplar</name>
    <dbReference type="NCBI Taxonomy" id="118781"/>
    <lineage>
        <taxon>Eukaryota</taxon>
        <taxon>Viridiplantae</taxon>
        <taxon>Streptophyta</taxon>
        <taxon>Embryophyta</taxon>
        <taxon>Tracheophyta</taxon>
        <taxon>Spermatophyta</taxon>
        <taxon>Magnoliopsida</taxon>
        <taxon>eudicotyledons</taxon>
        <taxon>Gunneridae</taxon>
        <taxon>Pentapetalae</taxon>
        <taxon>rosids</taxon>
        <taxon>fabids</taxon>
        <taxon>Malpighiales</taxon>
        <taxon>Salicaceae</taxon>
        <taxon>Saliceae</taxon>
        <taxon>Populus</taxon>
    </lineage>
</organism>
<keyword evidence="3" id="KW-1185">Reference proteome</keyword>
<evidence type="ECO:0000256" key="1">
    <source>
        <dbReference type="SAM" id="Phobius"/>
    </source>
</evidence>
<keyword evidence="1" id="KW-1133">Transmembrane helix</keyword>
<dbReference type="PANTHER" id="PTHR31170:SF25">
    <property type="entry name" value="BNAA09G04570D PROTEIN"/>
    <property type="match status" value="1"/>
</dbReference>